<reference evidence="1" key="1">
    <citation type="submission" date="2007-07" db="EMBL/GenBank/DDBJ databases">
        <title>PCAP assembly of the Caenorhabditis remanei genome.</title>
        <authorList>
            <consortium name="The Caenorhabditis remanei Sequencing Consortium"/>
            <person name="Wilson R.K."/>
        </authorList>
    </citation>
    <scope>NUCLEOTIDE SEQUENCE [LARGE SCALE GENOMIC DNA]</scope>
    <source>
        <strain evidence="1">PB4641</strain>
    </source>
</reference>
<organism evidence="2">
    <name type="scientific">Caenorhabditis remanei</name>
    <name type="common">Caenorhabditis vulgaris</name>
    <dbReference type="NCBI Taxonomy" id="31234"/>
    <lineage>
        <taxon>Eukaryota</taxon>
        <taxon>Metazoa</taxon>
        <taxon>Ecdysozoa</taxon>
        <taxon>Nematoda</taxon>
        <taxon>Chromadorea</taxon>
        <taxon>Rhabditida</taxon>
        <taxon>Rhabditina</taxon>
        <taxon>Rhabditomorpha</taxon>
        <taxon>Rhabditoidea</taxon>
        <taxon>Rhabditidae</taxon>
        <taxon>Peloderinae</taxon>
        <taxon>Caenorhabditis</taxon>
    </lineage>
</organism>
<dbReference type="eggNOG" id="ENOG502R10I">
    <property type="taxonomic scope" value="Eukaryota"/>
</dbReference>
<dbReference type="GO" id="GO:0045087">
    <property type="term" value="P:innate immune response"/>
    <property type="evidence" value="ECO:0007669"/>
    <property type="project" value="TreeGrafter"/>
</dbReference>
<dbReference type="OMA" id="HANSGFL"/>
<dbReference type="AlphaFoldDB" id="E3MQV7"/>
<dbReference type="OrthoDB" id="5790649at2759"/>
<evidence type="ECO:0008006" key="3">
    <source>
        <dbReference type="Google" id="ProtNLM"/>
    </source>
</evidence>
<name>E3MQV7_CAERE</name>
<evidence type="ECO:0000313" key="1">
    <source>
        <dbReference type="EMBL" id="EFP07105.1"/>
    </source>
</evidence>
<dbReference type="InParanoid" id="E3MQV7"/>
<dbReference type="PANTHER" id="PTHR21733">
    <property type="entry name" value="CUB_2 DOMAIN-CONTAINING PROTEIN-RELATED-RELATED"/>
    <property type="match status" value="1"/>
</dbReference>
<dbReference type="InterPro" id="IPR005071">
    <property type="entry name" value="Glycoprotein"/>
</dbReference>
<evidence type="ECO:0000313" key="2">
    <source>
        <dbReference type="Proteomes" id="UP000008281"/>
    </source>
</evidence>
<accession>E3MQV7</accession>
<gene>
    <name evidence="1" type="ORF">CRE_12852</name>
</gene>
<dbReference type="HOGENOM" id="CLU_046187_0_0_1"/>
<protein>
    <recommendedName>
        <fullName evidence="3">CUB-like domain-containing protein</fullName>
    </recommendedName>
</protein>
<sequence length="283" mass="31669">MRKMHANSGFLQPYRVMKSASIISNLSDVDMRFLTGFLYITTRRQMNDNSFFVYDVDQDQIVVFDETKPENSTVVFLNSNVSMTPPQSSSIINWVQHENSSVKIYPGVPKNGRPLSYSQIFANPVSTTDGMKFFSYVEGFSLSLPIFYMKVYKEFQFSINPSYRDINGTFTSFPTTTGLYMKPYEYPDGKVTIDLVTADSSTTDDSESITGANMIGFVSNDSSVSVDTSHAKGGGGYSVKPINQILGWSTHSYGDNITISSKNAADGQFFVQYYIVHKILMIT</sequence>
<proteinExistence type="predicted"/>
<dbReference type="Proteomes" id="UP000008281">
    <property type="component" value="Unassembled WGS sequence"/>
</dbReference>
<dbReference type="GO" id="GO:0045121">
    <property type="term" value="C:membrane raft"/>
    <property type="evidence" value="ECO:0007669"/>
    <property type="project" value="TreeGrafter"/>
</dbReference>
<dbReference type="EMBL" id="DS268467">
    <property type="protein sequence ID" value="EFP07105.1"/>
    <property type="molecule type" value="Genomic_DNA"/>
</dbReference>
<keyword evidence="2" id="KW-1185">Reference proteome</keyword>
<dbReference type="Pfam" id="PF03409">
    <property type="entry name" value="Glycoprotein"/>
    <property type="match status" value="1"/>
</dbReference>